<reference evidence="5" key="1">
    <citation type="journal article" date="2019" name="Int. J. Syst. Evol. Microbiol.">
        <title>The Global Catalogue of Microorganisms (GCM) 10K type strain sequencing project: providing services to taxonomists for standard genome sequencing and annotation.</title>
        <authorList>
            <consortium name="The Broad Institute Genomics Platform"/>
            <consortium name="The Broad Institute Genome Sequencing Center for Infectious Disease"/>
            <person name="Wu L."/>
            <person name="Ma J."/>
        </authorList>
    </citation>
    <scope>NUCLEOTIDE SEQUENCE [LARGE SCALE GENOMIC DNA]</scope>
    <source>
        <strain evidence="5">CECT 8010</strain>
    </source>
</reference>
<dbReference type="InterPro" id="IPR036812">
    <property type="entry name" value="NAD(P)_OxRdtase_dom_sf"/>
</dbReference>
<accession>A0ABV8PZR4</accession>
<dbReference type="InterPro" id="IPR019546">
    <property type="entry name" value="TAT_signal_bac_arc"/>
</dbReference>
<comment type="caution">
    <text evidence="4">The sequence shown here is derived from an EMBL/GenBank/DDBJ whole genome shotgun (WGS) entry which is preliminary data.</text>
</comment>
<dbReference type="CDD" id="cd19078">
    <property type="entry name" value="AKR_AKR13C1_2"/>
    <property type="match status" value="1"/>
</dbReference>
<feature type="signal peptide" evidence="2">
    <location>
        <begin position="1"/>
        <end position="35"/>
    </location>
</feature>
<dbReference type="EMBL" id="JBHSDC010000029">
    <property type="protein sequence ID" value="MFC4233462.1"/>
    <property type="molecule type" value="Genomic_DNA"/>
</dbReference>
<dbReference type="InterPro" id="IPR023210">
    <property type="entry name" value="NADP_OxRdtase_dom"/>
</dbReference>
<keyword evidence="1" id="KW-0560">Oxidoreductase</keyword>
<keyword evidence="2" id="KW-0732">Signal</keyword>
<dbReference type="SUPFAM" id="SSF51430">
    <property type="entry name" value="NAD(P)-linked oxidoreductase"/>
    <property type="match status" value="1"/>
</dbReference>
<dbReference type="PROSITE" id="PS51318">
    <property type="entry name" value="TAT"/>
    <property type="match status" value="1"/>
</dbReference>
<gene>
    <name evidence="4" type="ORF">ACFOW1_16290</name>
</gene>
<evidence type="ECO:0000256" key="1">
    <source>
        <dbReference type="ARBA" id="ARBA00023002"/>
    </source>
</evidence>
<sequence length="373" mass="40633">MQQQNRRNFLKNGTALTASVVAASILNIKPSTAMASVNTYNPPKKSVRTLGTGKHSVEVAYGIGLGCMGMSFNRSFIPEKAPMIALIRKAYDMGVNLFDTAEAYGAFTNEVLVGEAIAPFRKNITLCSKFGFDIQKGKLTGGLNSHPKHIREVVEASLKRLNTDVIDLLYQHRVDPKIPIEDVAGTVKDLIAEGKVKHFGLSEAGVENIKKAHAVQPVTALQSEFSLMTRDPLTDVIPVCEQLGIGFVPYSPLSRAYLTGYINERTKYIASNDNRASLPRYKADAIVANWAIIDVLTAFGNQKGYTAAQIALAWLMAQKPFIVPIPGTTKQAHLQENLGVANIVLSAEELQQLTTAINSITIMGDRYATPQTK</sequence>
<dbReference type="Gene3D" id="3.20.20.100">
    <property type="entry name" value="NADP-dependent oxidoreductase domain"/>
    <property type="match status" value="1"/>
</dbReference>
<evidence type="ECO:0000259" key="3">
    <source>
        <dbReference type="Pfam" id="PF00248"/>
    </source>
</evidence>
<dbReference type="InterPro" id="IPR006311">
    <property type="entry name" value="TAT_signal"/>
</dbReference>
<protein>
    <submittedName>
        <fullName evidence="4">Aldo/keto reductase</fullName>
    </submittedName>
</protein>
<organism evidence="4 5">
    <name type="scientific">Parasediminibacterium paludis</name>
    <dbReference type="NCBI Taxonomy" id="908966"/>
    <lineage>
        <taxon>Bacteria</taxon>
        <taxon>Pseudomonadati</taxon>
        <taxon>Bacteroidota</taxon>
        <taxon>Chitinophagia</taxon>
        <taxon>Chitinophagales</taxon>
        <taxon>Chitinophagaceae</taxon>
        <taxon>Parasediminibacterium</taxon>
    </lineage>
</organism>
<dbReference type="NCBIfam" id="TIGR01409">
    <property type="entry name" value="TAT_signal_seq"/>
    <property type="match status" value="1"/>
</dbReference>
<evidence type="ECO:0000256" key="2">
    <source>
        <dbReference type="SAM" id="SignalP"/>
    </source>
</evidence>
<feature type="domain" description="NADP-dependent oxidoreductase" evidence="3">
    <location>
        <begin position="63"/>
        <end position="356"/>
    </location>
</feature>
<dbReference type="Proteomes" id="UP001595906">
    <property type="component" value="Unassembled WGS sequence"/>
</dbReference>
<dbReference type="PANTHER" id="PTHR43625:SF77">
    <property type="entry name" value="ALDO-KETO REDUCTASE"/>
    <property type="match status" value="1"/>
</dbReference>
<evidence type="ECO:0000313" key="5">
    <source>
        <dbReference type="Proteomes" id="UP001595906"/>
    </source>
</evidence>
<keyword evidence="5" id="KW-1185">Reference proteome</keyword>
<dbReference type="PANTHER" id="PTHR43625">
    <property type="entry name" value="AFLATOXIN B1 ALDEHYDE REDUCTASE"/>
    <property type="match status" value="1"/>
</dbReference>
<dbReference type="Pfam" id="PF00248">
    <property type="entry name" value="Aldo_ket_red"/>
    <property type="match status" value="1"/>
</dbReference>
<proteinExistence type="predicted"/>
<dbReference type="InterPro" id="IPR050791">
    <property type="entry name" value="Aldo-Keto_reductase"/>
</dbReference>
<feature type="chain" id="PRO_5045652691" evidence="2">
    <location>
        <begin position="36"/>
        <end position="373"/>
    </location>
</feature>
<name>A0ABV8PZR4_9BACT</name>
<dbReference type="RefSeq" id="WP_379015745.1">
    <property type="nucleotide sequence ID" value="NZ_JBHSDC010000029.1"/>
</dbReference>
<evidence type="ECO:0000313" key="4">
    <source>
        <dbReference type="EMBL" id="MFC4233462.1"/>
    </source>
</evidence>